<keyword evidence="2" id="KW-1185">Reference proteome</keyword>
<name>A0ABX0C766_9PSEU</name>
<organism evidence="1 2">
    <name type="scientific">Amycolatopsis rubida</name>
    <dbReference type="NCBI Taxonomy" id="112413"/>
    <lineage>
        <taxon>Bacteria</taxon>
        <taxon>Bacillati</taxon>
        <taxon>Actinomycetota</taxon>
        <taxon>Actinomycetes</taxon>
        <taxon>Pseudonocardiales</taxon>
        <taxon>Pseudonocardiaceae</taxon>
        <taxon>Amycolatopsis</taxon>
    </lineage>
</organism>
<sequence>MMTSQKINNYNKVKFGEFEFALDAVRTAFDELAKLGKSLDDNGTADRFEGWQVPSKGEVQSDLRGASAALDDLRSAATKRKAELISRGWRV</sequence>
<dbReference type="EMBL" id="JAAGNC010000207">
    <property type="protein sequence ID" value="NEC62178.1"/>
    <property type="molecule type" value="Genomic_DNA"/>
</dbReference>
<comment type="caution">
    <text evidence="1">The sequence shown here is derived from an EMBL/GenBank/DDBJ whole genome shotgun (WGS) entry which is preliminary data.</text>
</comment>
<evidence type="ECO:0008006" key="3">
    <source>
        <dbReference type="Google" id="ProtNLM"/>
    </source>
</evidence>
<reference evidence="1 2" key="1">
    <citation type="submission" date="2020-01" db="EMBL/GenBank/DDBJ databases">
        <title>Insect and environment-associated Actinomycetes.</title>
        <authorList>
            <person name="Currrie C."/>
            <person name="Chevrette M."/>
            <person name="Carlson C."/>
            <person name="Stubbendieck R."/>
            <person name="Wendt-Pienkowski E."/>
        </authorList>
    </citation>
    <scope>NUCLEOTIDE SEQUENCE [LARGE SCALE GENOMIC DNA]</scope>
    <source>
        <strain evidence="1 2">SID8386</strain>
    </source>
</reference>
<gene>
    <name evidence="1" type="ORF">G3I59_42915</name>
</gene>
<evidence type="ECO:0000313" key="1">
    <source>
        <dbReference type="EMBL" id="NEC62178.1"/>
    </source>
</evidence>
<dbReference type="Proteomes" id="UP000470404">
    <property type="component" value="Unassembled WGS sequence"/>
</dbReference>
<proteinExistence type="predicted"/>
<protein>
    <recommendedName>
        <fullName evidence="3">WXG100 family type VII secretion target</fullName>
    </recommendedName>
</protein>
<evidence type="ECO:0000313" key="2">
    <source>
        <dbReference type="Proteomes" id="UP000470404"/>
    </source>
</evidence>
<accession>A0ABX0C766</accession>